<accession>A0A8B8C7G6</accession>
<dbReference type="GeneID" id="111116072"/>
<dbReference type="InterPro" id="IPR018247">
    <property type="entry name" value="EF_Hand_1_Ca_BS"/>
</dbReference>
<protein>
    <submittedName>
        <fullName evidence="5">Uncharacterized protein LOC111116072</fullName>
    </submittedName>
</protein>
<dbReference type="GO" id="GO:0005509">
    <property type="term" value="F:calcium ion binding"/>
    <property type="evidence" value="ECO:0007669"/>
    <property type="project" value="InterPro"/>
</dbReference>
<evidence type="ECO:0000259" key="3">
    <source>
        <dbReference type="PROSITE" id="PS50222"/>
    </source>
</evidence>
<feature type="chain" id="PRO_5034390208" evidence="2">
    <location>
        <begin position="19"/>
        <end position="150"/>
    </location>
</feature>
<evidence type="ECO:0000256" key="2">
    <source>
        <dbReference type="SAM" id="SignalP"/>
    </source>
</evidence>
<dbReference type="PROSITE" id="PS50222">
    <property type="entry name" value="EF_HAND_2"/>
    <property type="match status" value="1"/>
</dbReference>
<dbReference type="SUPFAM" id="SSF47473">
    <property type="entry name" value="EF-hand"/>
    <property type="match status" value="1"/>
</dbReference>
<organism evidence="4 5">
    <name type="scientific">Crassostrea virginica</name>
    <name type="common">Eastern oyster</name>
    <dbReference type="NCBI Taxonomy" id="6565"/>
    <lineage>
        <taxon>Eukaryota</taxon>
        <taxon>Metazoa</taxon>
        <taxon>Spiralia</taxon>
        <taxon>Lophotrochozoa</taxon>
        <taxon>Mollusca</taxon>
        <taxon>Bivalvia</taxon>
        <taxon>Autobranchia</taxon>
        <taxon>Pteriomorphia</taxon>
        <taxon>Ostreida</taxon>
        <taxon>Ostreoidea</taxon>
        <taxon>Ostreidae</taxon>
        <taxon>Crassostrea</taxon>
    </lineage>
</organism>
<dbReference type="Gene3D" id="1.10.238.10">
    <property type="entry name" value="EF-hand"/>
    <property type="match status" value="1"/>
</dbReference>
<dbReference type="PROSITE" id="PS00018">
    <property type="entry name" value="EF_HAND_1"/>
    <property type="match status" value="1"/>
</dbReference>
<dbReference type="AlphaFoldDB" id="A0A8B8C7G6"/>
<sequence length="150" mass="16102">MLVHAALVLSLLLLGVQGAGMTLESMAAQVVHRVNPNGSHVTYDQLRKFLTQNYDRDNDGCVSYAEFTAVWTVVYQDSVEVATKFVTNMDMDHDGCLDDIEALVNGARNNQHLKIGYPLGAHDFALVLGVYHPTAGSIGTGSSPDPGLVG</sequence>
<proteinExistence type="predicted"/>
<keyword evidence="1" id="KW-0106">Calcium</keyword>
<dbReference type="Proteomes" id="UP000694844">
    <property type="component" value="Chromosome 9"/>
</dbReference>
<gene>
    <name evidence="5" type="primary">LOC111116072</name>
</gene>
<evidence type="ECO:0000313" key="4">
    <source>
        <dbReference type="Proteomes" id="UP000694844"/>
    </source>
</evidence>
<feature type="domain" description="EF-hand" evidence="3">
    <location>
        <begin position="41"/>
        <end position="77"/>
    </location>
</feature>
<evidence type="ECO:0000313" key="5">
    <source>
        <dbReference type="RefSeq" id="XP_022310766.1"/>
    </source>
</evidence>
<keyword evidence="2" id="KW-0732">Signal</keyword>
<name>A0A8B8C7G6_CRAVI</name>
<dbReference type="RefSeq" id="XP_022310766.1">
    <property type="nucleotide sequence ID" value="XM_022455058.1"/>
</dbReference>
<evidence type="ECO:0000256" key="1">
    <source>
        <dbReference type="ARBA" id="ARBA00022837"/>
    </source>
</evidence>
<dbReference type="InterPro" id="IPR011992">
    <property type="entry name" value="EF-hand-dom_pair"/>
</dbReference>
<reference evidence="5" key="1">
    <citation type="submission" date="2025-08" db="UniProtKB">
        <authorList>
            <consortium name="RefSeq"/>
        </authorList>
    </citation>
    <scope>IDENTIFICATION</scope>
    <source>
        <tissue evidence="5">Whole sample</tissue>
    </source>
</reference>
<dbReference type="KEGG" id="cvn:111116072"/>
<keyword evidence="4" id="KW-1185">Reference proteome</keyword>
<feature type="signal peptide" evidence="2">
    <location>
        <begin position="1"/>
        <end position="18"/>
    </location>
</feature>
<dbReference type="OrthoDB" id="10310708at2759"/>
<dbReference type="InterPro" id="IPR002048">
    <property type="entry name" value="EF_hand_dom"/>
</dbReference>